<feature type="transmembrane region" description="Helical" evidence="6">
    <location>
        <begin position="132"/>
        <end position="154"/>
    </location>
</feature>
<keyword evidence="5 6" id="KW-0472">Membrane</keyword>
<dbReference type="Proteomes" id="UP000321374">
    <property type="component" value="Unassembled WGS sequence"/>
</dbReference>
<sequence>MHTVLELIQQYGLLIVFASVFLEQMGLPLPAYPTLLLAGVLIGNGQYSWETMLLVAMIAALAADSVWYRAGRKYGKRVMGKLCRISLSPDTCVRQTEALYLKFGPPALLVCKFIPGFASISSALAGSSGTRYWLFALMDGLGALLWAGSALWLGNLFSSAIDELMLTLVEMGKWGTLLVLVLLAAFIASKWWDRQRFIKSLRMARISVDELNVMLNNGAAPVILDTRAKHLIDDGWIPGAQFVTLEDVDQLVLEIDEDAPVVLYCSCPNEVTAAKVAKKLIGRGYRNIRPLTGGIDAWRDAGFEVATLEKERMAREIHV</sequence>
<feature type="transmembrane region" description="Helical" evidence="6">
    <location>
        <begin position="52"/>
        <end position="70"/>
    </location>
</feature>
<dbReference type="Pfam" id="PF00581">
    <property type="entry name" value="Rhodanese"/>
    <property type="match status" value="1"/>
</dbReference>
<dbReference type="GO" id="GO:0005886">
    <property type="term" value="C:plasma membrane"/>
    <property type="evidence" value="ECO:0007669"/>
    <property type="project" value="UniProtKB-SubCell"/>
</dbReference>
<comment type="subcellular location">
    <subcellularLocation>
        <location evidence="1">Cell membrane</location>
        <topology evidence="1">Multi-pass membrane protein</topology>
    </subcellularLocation>
</comment>
<dbReference type="AlphaFoldDB" id="A0A5C7WPR4"/>
<dbReference type="InterPro" id="IPR032816">
    <property type="entry name" value="VTT_dom"/>
</dbReference>
<keyword evidence="2" id="KW-1003">Cell membrane</keyword>
<dbReference type="PANTHER" id="PTHR42709">
    <property type="entry name" value="ALKALINE PHOSPHATASE LIKE PROTEIN"/>
    <property type="match status" value="1"/>
</dbReference>
<name>A0A5C7WPR4_METME</name>
<evidence type="ECO:0000259" key="7">
    <source>
        <dbReference type="PROSITE" id="PS50206"/>
    </source>
</evidence>
<dbReference type="InterPro" id="IPR051311">
    <property type="entry name" value="DedA_domain"/>
</dbReference>
<evidence type="ECO:0000256" key="2">
    <source>
        <dbReference type="ARBA" id="ARBA00022475"/>
    </source>
</evidence>
<reference evidence="8 9" key="1">
    <citation type="submission" date="2018-09" db="EMBL/GenBank/DDBJ databases">
        <title>Metagenome Assembled Genomes from an Advanced Water Purification Facility.</title>
        <authorList>
            <person name="Stamps B.W."/>
            <person name="Spear J.R."/>
        </authorList>
    </citation>
    <scope>NUCLEOTIDE SEQUENCE [LARGE SCALE GENOMIC DNA]</scope>
    <source>
        <strain evidence="8">Bin_42_2</strain>
    </source>
</reference>
<keyword evidence="4 6" id="KW-1133">Transmembrane helix</keyword>
<evidence type="ECO:0000313" key="9">
    <source>
        <dbReference type="Proteomes" id="UP000321374"/>
    </source>
</evidence>
<dbReference type="CDD" id="cd01444">
    <property type="entry name" value="GlpE_ST"/>
    <property type="match status" value="1"/>
</dbReference>
<dbReference type="STRING" id="1122236.GCA_000378225_02128"/>
<evidence type="ECO:0000256" key="3">
    <source>
        <dbReference type="ARBA" id="ARBA00022692"/>
    </source>
</evidence>
<dbReference type="InterPro" id="IPR001763">
    <property type="entry name" value="Rhodanese-like_dom"/>
</dbReference>
<evidence type="ECO:0000256" key="5">
    <source>
        <dbReference type="ARBA" id="ARBA00023136"/>
    </source>
</evidence>
<evidence type="ECO:0000256" key="6">
    <source>
        <dbReference type="SAM" id="Phobius"/>
    </source>
</evidence>
<dbReference type="Pfam" id="PF09335">
    <property type="entry name" value="VTT_dom"/>
    <property type="match status" value="1"/>
</dbReference>
<dbReference type="EMBL" id="SSGG01000002">
    <property type="protein sequence ID" value="TXI38982.1"/>
    <property type="molecule type" value="Genomic_DNA"/>
</dbReference>
<dbReference type="SUPFAM" id="SSF52821">
    <property type="entry name" value="Rhodanese/Cell cycle control phosphatase"/>
    <property type="match status" value="1"/>
</dbReference>
<dbReference type="PROSITE" id="PS50206">
    <property type="entry name" value="RHODANESE_3"/>
    <property type="match status" value="1"/>
</dbReference>
<accession>A0A5C7WPR4</accession>
<evidence type="ECO:0000256" key="1">
    <source>
        <dbReference type="ARBA" id="ARBA00004651"/>
    </source>
</evidence>
<dbReference type="Gene3D" id="3.40.250.10">
    <property type="entry name" value="Rhodanese-like domain"/>
    <property type="match status" value="1"/>
</dbReference>
<feature type="transmembrane region" description="Helical" evidence="6">
    <location>
        <begin position="12"/>
        <end position="32"/>
    </location>
</feature>
<dbReference type="InterPro" id="IPR023695">
    <property type="entry name" value="Thiosulf_sulfurTrfase"/>
</dbReference>
<proteinExistence type="predicted"/>
<comment type="caution">
    <text evidence="8">The sequence shown here is derived from an EMBL/GenBank/DDBJ whole genome shotgun (WGS) entry which is preliminary data.</text>
</comment>
<evidence type="ECO:0000256" key="4">
    <source>
        <dbReference type="ARBA" id="ARBA00022989"/>
    </source>
</evidence>
<dbReference type="SMART" id="SM00450">
    <property type="entry name" value="RHOD"/>
    <property type="match status" value="1"/>
</dbReference>
<dbReference type="GO" id="GO:0004792">
    <property type="term" value="F:thiosulfate-cyanide sulfurtransferase activity"/>
    <property type="evidence" value="ECO:0007669"/>
    <property type="project" value="InterPro"/>
</dbReference>
<keyword evidence="8" id="KW-0808">Transferase</keyword>
<dbReference type="InterPro" id="IPR036873">
    <property type="entry name" value="Rhodanese-like_dom_sf"/>
</dbReference>
<evidence type="ECO:0000313" key="8">
    <source>
        <dbReference type="EMBL" id="TXI38982.1"/>
    </source>
</evidence>
<feature type="transmembrane region" description="Helical" evidence="6">
    <location>
        <begin position="174"/>
        <end position="192"/>
    </location>
</feature>
<dbReference type="GO" id="GO:0005737">
    <property type="term" value="C:cytoplasm"/>
    <property type="evidence" value="ECO:0007669"/>
    <property type="project" value="InterPro"/>
</dbReference>
<keyword evidence="3 6" id="KW-0812">Transmembrane</keyword>
<organism evidence="8 9">
    <name type="scientific">Methylophilus methylotrophus</name>
    <name type="common">Bacterium W3A1</name>
    <dbReference type="NCBI Taxonomy" id="17"/>
    <lineage>
        <taxon>Bacteria</taxon>
        <taxon>Pseudomonadati</taxon>
        <taxon>Pseudomonadota</taxon>
        <taxon>Betaproteobacteria</taxon>
        <taxon>Nitrosomonadales</taxon>
        <taxon>Methylophilaceae</taxon>
        <taxon>Methylophilus</taxon>
    </lineage>
</organism>
<gene>
    <name evidence="8" type="ORF">E6Q51_00150</name>
</gene>
<protein>
    <submittedName>
        <fullName evidence="8">Sulfurtransferase</fullName>
    </submittedName>
</protein>
<dbReference type="PANTHER" id="PTHR42709:SF6">
    <property type="entry name" value="UNDECAPRENYL PHOSPHATE TRANSPORTER A"/>
    <property type="match status" value="1"/>
</dbReference>
<feature type="domain" description="Rhodanese" evidence="7">
    <location>
        <begin position="217"/>
        <end position="307"/>
    </location>
</feature>